<keyword evidence="3" id="KW-1185">Reference proteome</keyword>
<evidence type="ECO:0000256" key="1">
    <source>
        <dbReference type="SAM" id="MobiDB-lite"/>
    </source>
</evidence>
<evidence type="ECO:0000313" key="3">
    <source>
        <dbReference type="Proteomes" id="UP000186817"/>
    </source>
</evidence>
<dbReference type="Proteomes" id="UP000186817">
    <property type="component" value="Unassembled WGS sequence"/>
</dbReference>
<evidence type="ECO:0000313" key="2">
    <source>
        <dbReference type="EMBL" id="OLP75023.1"/>
    </source>
</evidence>
<dbReference type="AlphaFoldDB" id="A0A1Q9BWE2"/>
<feature type="compositionally biased region" description="Basic and acidic residues" evidence="1">
    <location>
        <begin position="130"/>
        <end position="151"/>
    </location>
</feature>
<protein>
    <submittedName>
        <fullName evidence="2">Uncharacterized protein</fullName>
    </submittedName>
</protein>
<dbReference type="EMBL" id="LSRX01002895">
    <property type="protein sequence ID" value="OLP75023.1"/>
    <property type="molecule type" value="Genomic_DNA"/>
</dbReference>
<organism evidence="2 3">
    <name type="scientific">Symbiodinium microadriaticum</name>
    <name type="common">Dinoflagellate</name>
    <name type="synonym">Zooxanthella microadriatica</name>
    <dbReference type="NCBI Taxonomy" id="2951"/>
    <lineage>
        <taxon>Eukaryota</taxon>
        <taxon>Sar</taxon>
        <taxon>Alveolata</taxon>
        <taxon>Dinophyceae</taxon>
        <taxon>Suessiales</taxon>
        <taxon>Symbiodiniaceae</taxon>
        <taxon>Symbiodinium</taxon>
    </lineage>
</organism>
<reference evidence="2 3" key="1">
    <citation type="submission" date="2016-02" db="EMBL/GenBank/DDBJ databases">
        <title>Genome analysis of coral dinoflagellate symbionts highlights evolutionary adaptations to a symbiotic lifestyle.</title>
        <authorList>
            <person name="Aranda M."/>
            <person name="Li Y."/>
            <person name="Liew Y.J."/>
            <person name="Baumgarten S."/>
            <person name="Simakov O."/>
            <person name="Wilson M."/>
            <person name="Piel J."/>
            <person name="Ashoor H."/>
            <person name="Bougouffa S."/>
            <person name="Bajic V.B."/>
            <person name="Ryu T."/>
            <person name="Ravasi T."/>
            <person name="Bayer T."/>
            <person name="Micklem G."/>
            <person name="Kim H."/>
            <person name="Bhak J."/>
            <person name="Lajeunesse T.C."/>
            <person name="Voolstra C.R."/>
        </authorList>
    </citation>
    <scope>NUCLEOTIDE SEQUENCE [LARGE SCALE GENOMIC DNA]</scope>
    <source>
        <strain evidence="2 3">CCMP2467</strain>
    </source>
</reference>
<feature type="region of interest" description="Disordered" evidence="1">
    <location>
        <begin position="130"/>
        <end position="182"/>
    </location>
</feature>
<comment type="caution">
    <text evidence="2">The sequence shown here is derived from an EMBL/GenBank/DDBJ whole genome shotgun (WGS) entry which is preliminary data.</text>
</comment>
<name>A0A1Q9BWE2_SYMMI</name>
<proteinExistence type="predicted"/>
<sequence>MASVRGRSPRRCKQAAEEEQAEAAQPAEDVEMPDAKPEEAEDKPAEAAPAAQPVLFRQIRRRPSAFQPAPELSVKLINPERDEELVRVWCKAGRFPKIHVSSWLGQFCLHPEFVHAYCWELSWDSVAGQRHAEDAKPAEDKPAEEADDKPAELQAQEPAEQAEDVEPADAEDAKPAELHQVAVGEDVAQYGIWTD</sequence>
<feature type="compositionally biased region" description="Acidic residues" evidence="1">
    <location>
        <begin position="160"/>
        <end position="170"/>
    </location>
</feature>
<accession>A0A1Q9BWE2</accession>
<gene>
    <name evidence="2" type="ORF">AK812_SmicGene45260</name>
</gene>
<feature type="region of interest" description="Disordered" evidence="1">
    <location>
        <begin position="1"/>
        <end position="54"/>
    </location>
</feature>
<feature type="compositionally biased region" description="Basic and acidic residues" evidence="1">
    <location>
        <begin position="33"/>
        <end position="45"/>
    </location>
</feature>